<sequence length="350" mass="38160">MSISRFNASVISGTNENTLALFNFNVDLSLVKQEAPSEFKDLGRSLTRQRREIAEDGSVHRTARRLGAVFEDIAPHTPHLVRAYGSRVSEISRDISNEGLLSNRGVFAECAGMDGTSVWAAATSGKTAIAVHLLACMLARAWSSSQATSIWVEIVEARRQELRTQINDGIYNDSAQIGLALSADLRQKQLMLIINNVNLPVNQGATSFGTYARAIEAWKTATVTIEKVIRGQPHNVTKGSVLLGLAAWHIYPNILVLGDVPTPVNFNDPVVEESGRLTIGLSNPDPGKDEGVYWSLSLSHLRFYGDPVRVTSVTTRDASRLNIDEFHLLVLGSILADRGGPLHTIYSQSS</sequence>
<gene>
    <name evidence="1" type="ORF">COCCADRAFT_41489</name>
</gene>
<dbReference type="OrthoDB" id="5354164at2759"/>
<dbReference type="EMBL" id="KI964866">
    <property type="protein sequence ID" value="EUC27896.1"/>
    <property type="molecule type" value="Genomic_DNA"/>
</dbReference>
<name>W6Y9S0_COCC2</name>
<evidence type="ECO:0000313" key="2">
    <source>
        <dbReference type="Proteomes" id="UP000053841"/>
    </source>
</evidence>
<reference evidence="1 2" key="1">
    <citation type="journal article" date="2013" name="PLoS Genet.">
        <title>Comparative genome structure, secondary metabolite, and effector coding capacity across Cochliobolus pathogens.</title>
        <authorList>
            <person name="Condon B.J."/>
            <person name="Leng Y."/>
            <person name="Wu D."/>
            <person name="Bushley K.E."/>
            <person name="Ohm R.A."/>
            <person name="Otillar R."/>
            <person name="Martin J."/>
            <person name="Schackwitz W."/>
            <person name="Grimwood J."/>
            <person name="MohdZainudin N."/>
            <person name="Xue C."/>
            <person name="Wang R."/>
            <person name="Manning V.A."/>
            <person name="Dhillon B."/>
            <person name="Tu Z.J."/>
            <person name="Steffenson B.J."/>
            <person name="Salamov A."/>
            <person name="Sun H."/>
            <person name="Lowry S."/>
            <person name="LaButti K."/>
            <person name="Han J."/>
            <person name="Copeland A."/>
            <person name="Lindquist E."/>
            <person name="Barry K."/>
            <person name="Schmutz J."/>
            <person name="Baker S.E."/>
            <person name="Ciuffetti L.M."/>
            <person name="Grigoriev I.V."/>
            <person name="Zhong S."/>
            <person name="Turgeon B.G."/>
        </authorList>
    </citation>
    <scope>NUCLEOTIDE SEQUENCE [LARGE SCALE GENOMIC DNA]</scope>
    <source>
        <strain evidence="1 2">26-R-13</strain>
    </source>
</reference>
<protein>
    <submittedName>
        <fullName evidence="1">Uncharacterized protein</fullName>
    </submittedName>
</protein>
<keyword evidence="2" id="KW-1185">Reference proteome</keyword>
<proteinExistence type="predicted"/>
<dbReference type="RefSeq" id="XP_007717792.1">
    <property type="nucleotide sequence ID" value="XM_007719602.1"/>
</dbReference>
<organism evidence="1 2">
    <name type="scientific">Cochliobolus carbonum (strain 26-R-13)</name>
    <name type="common">Maize leaf spot fungus</name>
    <name type="synonym">Bipolaris zeicola</name>
    <dbReference type="NCBI Taxonomy" id="930089"/>
    <lineage>
        <taxon>Eukaryota</taxon>
        <taxon>Fungi</taxon>
        <taxon>Dikarya</taxon>
        <taxon>Ascomycota</taxon>
        <taxon>Pezizomycotina</taxon>
        <taxon>Dothideomycetes</taxon>
        <taxon>Pleosporomycetidae</taxon>
        <taxon>Pleosporales</taxon>
        <taxon>Pleosporineae</taxon>
        <taxon>Pleosporaceae</taxon>
        <taxon>Bipolaris</taxon>
    </lineage>
</organism>
<evidence type="ECO:0000313" key="1">
    <source>
        <dbReference type="EMBL" id="EUC27896.1"/>
    </source>
</evidence>
<dbReference type="Proteomes" id="UP000053841">
    <property type="component" value="Unassembled WGS sequence"/>
</dbReference>
<dbReference type="AlphaFoldDB" id="W6Y9S0"/>
<dbReference type="eggNOG" id="ENOG502SJYI">
    <property type="taxonomic scope" value="Eukaryota"/>
</dbReference>
<dbReference type="KEGG" id="bze:COCCADRAFT_41489"/>
<accession>W6Y9S0</accession>
<dbReference type="HOGENOM" id="CLU_049636_1_0_1"/>
<dbReference type="GeneID" id="19149483"/>